<dbReference type="GO" id="GO:0000049">
    <property type="term" value="F:tRNA binding"/>
    <property type="evidence" value="ECO:0007669"/>
    <property type="project" value="TreeGrafter"/>
</dbReference>
<evidence type="ECO:0000313" key="4">
    <source>
        <dbReference type="Proteomes" id="UP000503640"/>
    </source>
</evidence>
<feature type="region of interest" description="Disordered" evidence="1">
    <location>
        <begin position="342"/>
        <end position="367"/>
    </location>
</feature>
<dbReference type="EMBL" id="BJTG01000008">
    <property type="protein sequence ID" value="GEJ58608.1"/>
    <property type="molecule type" value="Genomic_DNA"/>
</dbReference>
<reference evidence="4" key="1">
    <citation type="journal article" date="2020" name="Appl. Environ. Microbiol.">
        <title>Diazotrophic Anaeromyxobacter Isolates from Soils.</title>
        <authorList>
            <person name="Masuda Y."/>
            <person name="Yamanaka H."/>
            <person name="Xu Z.X."/>
            <person name="Shiratori Y."/>
            <person name="Aono T."/>
            <person name="Amachi S."/>
            <person name="Senoo K."/>
            <person name="Itoh H."/>
        </authorList>
    </citation>
    <scope>NUCLEOTIDE SEQUENCE [LARGE SCALE GENOMIC DNA]</scope>
    <source>
        <strain evidence="4">R267</strain>
    </source>
</reference>
<accession>A0A7I9VQS0</accession>
<sequence length="498" mass="53973">MSLSAAEIAAVVAELQPLAGSRVDALRMHAERALTLELYGRAGAATLLLSAEADLTRLHAVARRPPQPPAPFGAQAVLRRELEGARLASLSARPDDRVVELAFDAPAGPLRLVAELTGRHGNLFLVGGDGIIRQSVARNLSQRRDLVPGKPYVPPAPRAATAAAPGGEAEPEAERRPGAAAAQAAVRFPLSAALEERYAALEEERAALEGRRRLREPVRAALARARRALEKLSEEAARVPAAEEDRRRADLLKQNLHAVKRGAAQARLTEWTADGAREVMVALDPALSAQANMERYYRRYRRIAESAARVASRAAEVRGREAELRALLDALDAAPRADLPRLEREARRLGAAPRPPPRPRARRDEPLPPYRLFRSVAGAPILVGRSAEANDALTVKVAKGNDLWLHARGLPGSHVVVKLEKGRAPDGETLLDAAHLAVHFSDARNEPQVEVVATRAKYVRKVKGAAPGAVTYSQERTILLRVERERVERLLAAEEEVG</sequence>
<dbReference type="Pfam" id="PF05670">
    <property type="entry name" value="NFACT-R_1"/>
    <property type="match status" value="1"/>
</dbReference>
<dbReference type="AlphaFoldDB" id="A0A7I9VQS0"/>
<dbReference type="PANTHER" id="PTHR15239">
    <property type="entry name" value="NUCLEAR EXPORT MEDIATOR FACTOR NEMF"/>
    <property type="match status" value="1"/>
</dbReference>
<comment type="caution">
    <text evidence="3">The sequence shown here is derived from an EMBL/GenBank/DDBJ whole genome shotgun (WGS) entry which is preliminary data.</text>
</comment>
<keyword evidence="4" id="KW-1185">Reference proteome</keyword>
<organism evidence="3 4">
    <name type="scientific">Anaeromyxobacter diazotrophicus</name>
    <dbReference type="NCBI Taxonomy" id="2590199"/>
    <lineage>
        <taxon>Bacteria</taxon>
        <taxon>Pseudomonadati</taxon>
        <taxon>Myxococcota</taxon>
        <taxon>Myxococcia</taxon>
        <taxon>Myxococcales</taxon>
        <taxon>Cystobacterineae</taxon>
        <taxon>Anaeromyxobacteraceae</taxon>
        <taxon>Anaeromyxobacter</taxon>
    </lineage>
</organism>
<gene>
    <name evidence="3" type="ORF">AMYX_33490</name>
</gene>
<dbReference type="PANTHER" id="PTHR15239:SF6">
    <property type="entry name" value="RIBOSOME QUALITY CONTROL COMPLEX SUBUNIT NEMF"/>
    <property type="match status" value="1"/>
</dbReference>
<name>A0A7I9VQS0_9BACT</name>
<dbReference type="Proteomes" id="UP000503640">
    <property type="component" value="Unassembled WGS sequence"/>
</dbReference>
<dbReference type="RefSeq" id="WP_176067319.1">
    <property type="nucleotide sequence ID" value="NZ_BJTG01000008.1"/>
</dbReference>
<evidence type="ECO:0000313" key="3">
    <source>
        <dbReference type="EMBL" id="GEJ58608.1"/>
    </source>
</evidence>
<dbReference type="InterPro" id="IPR051608">
    <property type="entry name" value="RQC_Subunit_NEMF"/>
</dbReference>
<dbReference type="GO" id="GO:0043023">
    <property type="term" value="F:ribosomal large subunit binding"/>
    <property type="evidence" value="ECO:0007669"/>
    <property type="project" value="TreeGrafter"/>
</dbReference>
<evidence type="ECO:0000259" key="2">
    <source>
        <dbReference type="Pfam" id="PF05670"/>
    </source>
</evidence>
<feature type="domain" description="NFACT RNA-binding" evidence="2">
    <location>
        <begin position="371"/>
        <end position="468"/>
    </location>
</feature>
<proteinExistence type="predicted"/>
<dbReference type="Gene3D" id="2.30.310.10">
    <property type="entry name" value="ibrinogen binding protein from staphylococcus aureus domain"/>
    <property type="match status" value="1"/>
</dbReference>
<dbReference type="Pfam" id="PF05833">
    <property type="entry name" value="NFACT_N"/>
    <property type="match status" value="2"/>
</dbReference>
<protein>
    <recommendedName>
        <fullName evidence="2">NFACT RNA-binding domain-containing protein</fullName>
    </recommendedName>
</protein>
<feature type="compositionally biased region" description="Low complexity" evidence="1">
    <location>
        <begin position="158"/>
        <end position="168"/>
    </location>
</feature>
<dbReference type="InterPro" id="IPR008532">
    <property type="entry name" value="NFACT_RNA-bd"/>
</dbReference>
<dbReference type="GO" id="GO:1990112">
    <property type="term" value="C:RQC complex"/>
    <property type="evidence" value="ECO:0007669"/>
    <property type="project" value="TreeGrafter"/>
</dbReference>
<evidence type="ECO:0000256" key="1">
    <source>
        <dbReference type="SAM" id="MobiDB-lite"/>
    </source>
</evidence>
<dbReference type="GO" id="GO:0072344">
    <property type="term" value="P:rescue of stalled ribosome"/>
    <property type="evidence" value="ECO:0007669"/>
    <property type="project" value="TreeGrafter"/>
</dbReference>
<feature type="region of interest" description="Disordered" evidence="1">
    <location>
        <begin position="146"/>
        <end position="178"/>
    </location>
</feature>